<dbReference type="GO" id="GO:0000981">
    <property type="term" value="F:DNA-binding transcription factor activity, RNA polymerase II-specific"/>
    <property type="evidence" value="ECO:0007669"/>
    <property type="project" value="InterPro"/>
</dbReference>
<dbReference type="PROSITE" id="PS00463">
    <property type="entry name" value="ZN2_CY6_FUNGAL_1"/>
    <property type="match status" value="1"/>
</dbReference>
<keyword evidence="6" id="KW-0539">Nucleus</keyword>
<keyword evidence="4" id="KW-0238">DNA-binding</keyword>
<dbReference type="GeneID" id="39600493"/>
<dbReference type="CDD" id="cd12148">
    <property type="entry name" value="fungal_TF_MHR"/>
    <property type="match status" value="1"/>
</dbReference>
<dbReference type="InterPro" id="IPR036864">
    <property type="entry name" value="Zn2-C6_fun-type_DNA-bd_sf"/>
</dbReference>
<evidence type="ECO:0000313" key="9">
    <source>
        <dbReference type="EMBL" id="RWQ93294.1"/>
    </source>
</evidence>
<evidence type="ECO:0000256" key="3">
    <source>
        <dbReference type="ARBA" id="ARBA00023015"/>
    </source>
</evidence>
<gene>
    <name evidence="9" type="ORF">C8Q69DRAFT_475802</name>
</gene>
<protein>
    <submittedName>
        <fullName evidence="9">Zn(II)2Cys6 transcription factor</fullName>
    </submittedName>
</protein>
<dbReference type="Pfam" id="PF00172">
    <property type="entry name" value="Zn_clus"/>
    <property type="match status" value="1"/>
</dbReference>
<feature type="compositionally biased region" description="Basic and acidic residues" evidence="7">
    <location>
        <begin position="110"/>
        <end position="122"/>
    </location>
</feature>
<evidence type="ECO:0000256" key="5">
    <source>
        <dbReference type="ARBA" id="ARBA00023163"/>
    </source>
</evidence>
<dbReference type="VEuPathDB" id="FungiDB:C8Q69DRAFT_475802"/>
<reference evidence="9 10" key="1">
    <citation type="journal article" date="2018" name="Front. Microbiol.">
        <title>Genomic and genetic insights into a cosmopolitan fungus, Paecilomyces variotii (Eurotiales).</title>
        <authorList>
            <person name="Urquhart A.S."/>
            <person name="Mondo S.J."/>
            <person name="Makela M.R."/>
            <person name="Hane J.K."/>
            <person name="Wiebenga A."/>
            <person name="He G."/>
            <person name="Mihaltcheva S."/>
            <person name="Pangilinan J."/>
            <person name="Lipzen A."/>
            <person name="Barry K."/>
            <person name="de Vries R.P."/>
            <person name="Grigoriev I.V."/>
            <person name="Idnurm A."/>
        </authorList>
    </citation>
    <scope>NUCLEOTIDE SEQUENCE [LARGE SCALE GENOMIC DNA]</scope>
    <source>
        <strain evidence="9 10">CBS 101075</strain>
    </source>
</reference>
<sequence>MESGKEKRRVGKRSSNACTRCRRQKIKCSGSQPCSGCSKRNLPCIFDDRDQKMMVTRGYIIDLQRQIVSLRRMSKGHTPSSPDVTDPEQDTILEDDMEAGSIQDEEQAQIEDRDAPSEKEMENIPSGLTNPLSTGPSAYMSAANGRAFYLGTSSNWSFARRVLAMVYEHIYQEPLPTETLLFDGSAYDLGWDGFRTSIPEEPAIPTTDHAIYLINSVKFHCGQLFHLFDEEEFMRSLYDFYSDSNSRTSKTNLWYIHFLVILAFGKAFVLRKNDGRKPPGAEFFVLALQLLPDVSVLCKEPVISTEILCCIALYLQSLDFRHSSHQYIGQAMRMALGYGMHTDMPVQYLGERLVQRCRKIWWTVYILDREMTSLFGLPQSIRDDHLHNQAPTSMVSAQRTAALNMQIKLSRVIAGINETIYGPDGRLNTSFLLSTKSALASVAGLADEMRRMLPIPLENSASGISRLAAYIHLLYHQCIVLATRPLLFSFLKIRISSPETLADSLSSSPTVRNVLQMCIDSSIQMINILGNLQTQGLLETFLYFDLESVFVSAMVLLLAPVIDTRLLETRSPWLQKSHSIIDDMISSGNLIAKFRKSELQQVEGVLDRLSSSWPIPATNVAVSRDSGAVNQPGPALAQEHPMQFTENNFSSENQEQYAFNEGFTTAQILAVANSIESGDAEWVSQALAQNNIW</sequence>
<dbReference type="GO" id="GO:0043565">
    <property type="term" value="F:sequence-specific DNA binding"/>
    <property type="evidence" value="ECO:0007669"/>
    <property type="project" value="TreeGrafter"/>
</dbReference>
<proteinExistence type="predicted"/>
<dbReference type="InterPro" id="IPR051711">
    <property type="entry name" value="Stress_Response_Reg"/>
</dbReference>
<keyword evidence="5" id="KW-0804">Transcription</keyword>
<accession>A0A443HNB8</accession>
<dbReference type="CDD" id="cd00067">
    <property type="entry name" value="GAL4"/>
    <property type="match status" value="1"/>
</dbReference>
<dbReference type="RefSeq" id="XP_028482939.1">
    <property type="nucleotide sequence ID" value="XM_028631216.1"/>
</dbReference>
<dbReference type="AlphaFoldDB" id="A0A443HNB8"/>
<dbReference type="GO" id="GO:0008270">
    <property type="term" value="F:zinc ion binding"/>
    <property type="evidence" value="ECO:0007669"/>
    <property type="project" value="InterPro"/>
</dbReference>
<dbReference type="InterPro" id="IPR007219">
    <property type="entry name" value="XnlR_reg_dom"/>
</dbReference>
<dbReference type="Proteomes" id="UP000283841">
    <property type="component" value="Unassembled WGS sequence"/>
</dbReference>
<evidence type="ECO:0000313" key="10">
    <source>
        <dbReference type="Proteomes" id="UP000283841"/>
    </source>
</evidence>
<dbReference type="GO" id="GO:0006351">
    <property type="term" value="P:DNA-templated transcription"/>
    <property type="evidence" value="ECO:0007669"/>
    <property type="project" value="InterPro"/>
</dbReference>
<keyword evidence="3" id="KW-0805">Transcription regulation</keyword>
<comment type="subcellular location">
    <subcellularLocation>
        <location evidence="1">Nucleus</location>
    </subcellularLocation>
</comment>
<dbReference type="PROSITE" id="PS50048">
    <property type="entry name" value="ZN2_CY6_FUNGAL_2"/>
    <property type="match status" value="1"/>
</dbReference>
<evidence type="ECO:0000256" key="2">
    <source>
        <dbReference type="ARBA" id="ARBA00022723"/>
    </source>
</evidence>
<feature type="region of interest" description="Disordered" evidence="7">
    <location>
        <begin position="99"/>
        <end position="133"/>
    </location>
</feature>
<evidence type="ECO:0000256" key="6">
    <source>
        <dbReference type="ARBA" id="ARBA00023242"/>
    </source>
</evidence>
<evidence type="ECO:0000259" key="8">
    <source>
        <dbReference type="PROSITE" id="PS50048"/>
    </source>
</evidence>
<comment type="caution">
    <text evidence="9">The sequence shown here is derived from an EMBL/GenBank/DDBJ whole genome shotgun (WGS) entry which is preliminary data.</text>
</comment>
<evidence type="ECO:0000256" key="4">
    <source>
        <dbReference type="ARBA" id="ARBA00023125"/>
    </source>
</evidence>
<evidence type="ECO:0000256" key="1">
    <source>
        <dbReference type="ARBA" id="ARBA00004123"/>
    </source>
</evidence>
<dbReference type="GO" id="GO:0005634">
    <property type="term" value="C:nucleus"/>
    <property type="evidence" value="ECO:0007669"/>
    <property type="project" value="UniProtKB-SubCell"/>
</dbReference>
<keyword evidence="10" id="KW-1185">Reference proteome</keyword>
<dbReference type="SMART" id="SM00066">
    <property type="entry name" value="GAL4"/>
    <property type="match status" value="1"/>
</dbReference>
<dbReference type="SUPFAM" id="SSF57701">
    <property type="entry name" value="Zn2/Cys6 DNA-binding domain"/>
    <property type="match status" value="1"/>
</dbReference>
<evidence type="ECO:0000256" key="7">
    <source>
        <dbReference type="SAM" id="MobiDB-lite"/>
    </source>
</evidence>
<dbReference type="STRING" id="264951.A0A443HNB8"/>
<dbReference type="InterPro" id="IPR001138">
    <property type="entry name" value="Zn2Cys6_DnaBD"/>
</dbReference>
<feature type="domain" description="Zn(2)-C6 fungal-type" evidence="8">
    <location>
        <begin position="17"/>
        <end position="46"/>
    </location>
</feature>
<dbReference type="GO" id="GO:0045944">
    <property type="term" value="P:positive regulation of transcription by RNA polymerase II"/>
    <property type="evidence" value="ECO:0007669"/>
    <property type="project" value="TreeGrafter"/>
</dbReference>
<name>A0A443HNB8_BYSSP</name>
<keyword evidence="2" id="KW-0479">Metal-binding</keyword>
<dbReference type="SMART" id="SM00906">
    <property type="entry name" value="Fungal_trans"/>
    <property type="match status" value="1"/>
</dbReference>
<feature type="compositionally biased region" description="Acidic residues" evidence="7">
    <location>
        <begin position="99"/>
        <end position="109"/>
    </location>
</feature>
<dbReference type="EMBL" id="RCNU01000010">
    <property type="protein sequence ID" value="RWQ93294.1"/>
    <property type="molecule type" value="Genomic_DNA"/>
</dbReference>
<dbReference type="PANTHER" id="PTHR47540:SF6">
    <property type="entry name" value="ZN(II)2CYS6 TRANSCRIPTION FACTOR (EUROFUNG)"/>
    <property type="match status" value="1"/>
</dbReference>
<dbReference type="PANTHER" id="PTHR47540">
    <property type="entry name" value="THIAMINE REPRESSIBLE GENES REGULATORY PROTEIN THI5"/>
    <property type="match status" value="1"/>
</dbReference>
<organism evidence="9 10">
    <name type="scientific">Byssochlamys spectabilis</name>
    <name type="common">Paecilomyces variotii</name>
    <dbReference type="NCBI Taxonomy" id="264951"/>
    <lineage>
        <taxon>Eukaryota</taxon>
        <taxon>Fungi</taxon>
        <taxon>Dikarya</taxon>
        <taxon>Ascomycota</taxon>
        <taxon>Pezizomycotina</taxon>
        <taxon>Eurotiomycetes</taxon>
        <taxon>Eurotiomycetidae</taxon>
        <taxon>Eurotiales</taxon>
        <taxon>Thermoascaceae</taxon>
        <taxon>Paecilomyces</taxon>
    </lineage>
</organism>
<dbReference type="Pfam" id="PF04082">
    <property type="entry name" value="Fungal_trans"/>
    <property type="match status" value="1"/>
</dbReference>
<dbReference type="Gene3D" id="4.10.240.10">
    <property type="entry name" value="Zn(2)-C6 fungal-type DNA-binding domain"/>
    <property type="match status" value="1"/>
</dbReference>